<gene>
    <name evidence="2" type="ORF">PHISCL_02112</name>
</gene>
<sequence length="482" mass="53076">MPPLPSEERILTVFADIHYYFSPPTLKPQRHRFDKGSYLYIYNDASQHKARIEIANNPSTQDQDAFYGVLDNVHIRHSTRFPTLCTLTVDGQALSSENLPPPSNPDIYDWRLPTNDPRDQGNDLQRLHTLDIYFWILEDANLFMDTVERILPHARIETDRHHAPPSDNAMSTVVRKLEDVAVTDPGYQNGQTRNSQMEPVSPVSETQNAPATGIFLPPPPSIQPPTSQQIATGAQSTPEHQKESANSAPLPYNPAAPAAPEPIKHREKTPPPVDGADGTGLAAAAATDYGVQYNPHVPVSTSFAPPPTQAIPGSIPGAIPGSYTSPPPSAGLSHSGSFSSHSIQTPQGVPSYQSQFIPGGGQQVNQPIHMSFAPPPKDPNAHLYDQNIYGVQPHAQTAHQAPIGGYSNYSYEATPQRKTSVNDYDIHHQVYRPTESEANSHHQKYAQQAMKNPGQRPRKLEDSALRVENSVNKFLKKLEKRI</sequence>
<accession>A0A3A2ZQX4</accession>
<evidence type="ECO:0000313" key="3">
    <source>
        <dbReference type="Proteomes" id="UP000266188"/>
    </source>
</evidence>
<protein>
    <recommendedName>
        <fullName evidence="4">RNA recognition motif-containing protein</fullName>
    </recommendedName>
</protein>
<feature type="compositionally biased region" description="Low complexity" evidence="1">
    <location>
        <begin position="330"/>
        <end position="342"/>
    </location>
</feature>
<dbReference type="STRING" id="2070753.A0A3A2ZQX4"/>
<keyword evidence="3" id="KW-1185">Reference proteome</keyword>
<feature type="region of interest" description="Disordered" evidence="1">
    <location>
        <begin position="434"/>
        <end position="463"/>
    </location>
</feature>
<evidence type="ECO:0000313" key="2">
    <source>
        <dbReference type="EMBL" id="RJE25572.1"/>
    </source>
</evidence>
<feature type="region of interest" description="Disordered" evidence="1">
    <location>
        <begin position="300"/>
        <end position="361"/>
    </location>
</feature>
<feature type="region of interest" description="Disordered" evidence="1">
    <location>
        <begin position="184"/>
        <end position="280"/>
    </location>
</feature>
<dbReference type="OrthoDB" id="5408296at2759"/>
<dbReference type="AlphaFoldDB" id="A0A3A2ZQX4"/>
<evidence type="ECO:0008006" key="4">
    <source>
        <dbReference type="Google" id="ProtNLM"/>
    </source>
</evidence>
<comment type="caution">
    <text evidence="2">The sequence shown here is derived from an EMBL/GenBank/DDBJ whole genome shotgun (WGS) entry which is preliminary data.</text>
</comment>
<organism evidence="2 3">
    <name type="scientific">Aspergillus sclerotialis</name>
    <dbReference type="NCBI Taxonomy" id="2070753"/>
    <lineage>
        <taxon>Eukaryota</taxon>
        <taxon>Fungi</taxon>
        <taxon>Dikarya</taxon>
        <taxon>Ascomycota</taxon>
        <taxon>Pezizomycotina</taxon>
        <taxon>Eurotiomycetes</taxon>
        <taxon>Eurotiomycetidae</taxon>
        <taxon>Eurotiales</taxon>
        <taxon>Aspergillaceae</taxon>
        <taxon>Aspergillus</taxon>
        <taxon>Aspergillus subgen. Polypaecilum</taxon>
    </lineage>
</organism>
<reference evidence="3" key="1">
    <citation type="submission" date="2017-02" db="EMBL/GenBank/DDBJ databases">
        <authorList>
            <person name="Tafer H."/>
            <person name="Lopandic K."/>
        </authorList>
    </citation>
    <scope>NUCLEOTIDE SEQUENCE [LARGE SCALE GENOMIC DNA]</scope>
    <source>
        <strain evidence="3">CBS 366.77</strain>
    </source>
</reference>
<evidence type="ECO:0000256" key="1">
    <source>
        <dbReference type="SAM" id="MobiDB-lite"/>
    </source>
</evidence>
<feature type="compositionally biased region" description="Polar residues" evidence="1">
    <location>
        <begin position="343"/>
        <end position="356"/>
    </location>
</feature>
<feature type="compositionally biased region" description="Polar residues" evidence="1">
    <location>
        <begin position="186"/>
        <end position="210"/>
    </location>
</feature>
<name>A0A3A2ZQX4_9EURO</name>
<feature type="compositionally biased region" description="Pro residues" evidence="1">
    <location>
        <begin position="251"/>
        <end position="260"/>
    </location>
</feature>
<dbReference type="EMBL" id="MVGC01000044">
    <property type="protein sequence ID" value="RJE25572.1"/>
    <property type="molecule type" value="Genomic_DNA"/>
</dbReference>
<proteinExistence type="predicted"/>
<dbReference type="Proteomes" id="UP000266188">
    <property type="component" value="Unassembled WGS sequence"/>
</dbReference>